<keyword evidence="2" id="KW-0479">Metal-binding</keyword>
<proteinExistence type="predicted"/>
<evidence type="ECO:0000256" key="3">
    <source>
        <dbReference type="ARBA" id="ARBA00022982"/>
    </source>
</evidence>
<evidence type="ECO:0000256" key="5">
    <source>
        <dbReference type="SAM" id="SignalP"/>
    </source>
</evidence>
<evidence type="ECO:0000313" key="8">
    <source>
        <dbReference type="Proteomes" id="UP000680038"/>
    </source>
</evidence>
<dbReference type="InterPro" id="IPR008972">
    <property type="entry name" value="Cupredoxin"/>
</dbReference>
<dbReference type="Proteomes" id="UP000680038">
    <property type="component" value="Unassembled WGS sequence"/>
</dbReference>
<dbReference type="PANTHER" id="PTHR38439:SF3">
    <property type="entry name" value="COPPER-RESISTANT CUPROPROTEIN COPI"/>
    <property type="match status" value="1"/>
</dbReference>
<dbReference type="GO" id="GO:0009055">
    <property type="term" value="F:electron transfer activity"/>
    <property type="evidence" value="ECO:0007669"/>
    <property type="project" value="InterPro"/>
</dbReference>
<name>A0A916N8K4_9BACT</name>
<reference evidence="7" key="1">
    <citation type="submission" date="2021-04" db="EMBL/GenBank/DDBJ databases">
        <authorList>
            <person name="Rodrigo-Torres L."/>
            <person name="Arahal R. D."/>
            <person name="Lucena T."/>
        </authorList>
    </citation>
    <scope>NUCLEOTIDE SEQUENCE</scope>
    <source>
        <strain evidence="7">CECT 9275</strain>
    </source>
</reference>
<evidence type="ECO:0000256" key="4">
    <source>
        <dbReference type="ARBA" id="ARBA00023008"/>
    </source>
</evidence>
<feature type="signal peptide" evidence="5">
    <location>
        <begin position="1"/>
        <end position="24"/>
    </location>
</feature>
<keyword evidence="8" id="KW-1185">Reference proteome</keyword>
<comment type="caution">
    <text evidence="7">The sequence shown here is derived from an EMBL/GenBank/DDBJ whole genome shotgun (WGS) entry which is preliminary data.</text>
</comment>
<organism evidence="7 8">
    <name type="scientific">Dyadobacter helix</name>
    <dbReference type="NCBI Taxonomy" id="2822344"/>
    <lineage>
        <taxon>Bacteria</taxon>
        <taxon>Pseudomonadati</taxon>
        <taxon>Bacteroidota</taxon>
        <taxon>Cytophagia</taxon>
        <taxon>Cytophagales</taxon>
        <taxon>Spirosomataceae</taxon>
        <taxon>Dyadobacter</taxon>
    </lineage>
</organism>
<keyword evidence="4" id="KW-0186">Copper</keyword>
<dbReference type="EMBL" id="CAJRAF010000004">
    <property type="protein sequence ID" value="CAG5016893.1"/>
    <property type="molecule type" value="Genomic_DNA"/>
</dbReference>
<dbReference type="InterPro" id="IPR050845">
    <property type="entry name" value="Cu-binding_ET"/>
</dbReference>
<gene>
    <name evidence="7" type="ORF">DYBT9275_05659</name>
</gene>
<dbReference type="PROSITE" id="PS00196">
    <property type="entry name" value="COPPER_BLUE"/>
    <property type="match status" value="1"/>
</dbReference>
<evidence type="ECO:0000256" key="2">
    <source>
        <dbReference type="ARBA" id="ARBA00022723"/>
    </source>
</evidence>
<feature type="chain" id="PRO_5037734424" description="Blue (type 1) copper domain-containing protein" evidence="5">
    <location>
        <begin position="25"/>
        <end position="364"/>
    </location>
</feature>
<dbReference type="Pfam" id="PF00127">
    <property type="entry name" value="Copper-bind"/>
    <property type="match status" value="1"/>
</dbReference>
<feature type="domain" description="Blue (type 1) copper" evidence="6">
    <location>
        <begin position="40"/>
        <end position="149"/>
    </location>
</feature>
<evidence type="ECO:0000313" key="7">
    <source>
        <dbReference type="EMBL" id="CAG5016893.1"/>
    </source>
</evidence>
<accession>A0A916N8K4</accession>
<keyword evidence="3" id="KW-0249">Electron transport</keyword>
<evidence type="ECO:0000256" key="1">
    <source>
        <dbReference type="ARBA" id="ARBA00022448"/>
    </source>
</evidence>
<dbReference type="InterPro" id="IPR000923">
    <property type="entry name" value="BlueCu_1"/>
</dbReference>
<dbReference type="SUPFAM" id="SSF49503">
    <property type="entry name" value="Cupredoxins"/>
    <property type="match status" value="1"/>
</dbReference>
<sequence>MNGPIIFRWLICCILFHASCAALALDEKAVRTITIRAVPGMRFDPVRIKAEPGEKIKVVFANADDMSHNFLIVKPGSRLHVVEEALKLAERGPEKNYIPDVPDILWSLPVVSPGEIGALNITVPQQEGAYPYVCTFPGHGFVMYGALYVTRNELLPIQDDPNVPEYARVSSGPASKHTHSQTVFHPYPLSPPVLYRVFMPNAGPASFAVRITDSLSYCWDSSHGRLLYAWKGGFIDNSVAWRGHVNAEAEILGEIFYQAAETCPLSALGGKSAPVIFKGYTLKKGYPEFHYTIGSLDVYETILPGKNRMEWVHQFRVSGARKGICFDTSGKGKYTVRHSAGRMKDRVISLSNSEALRFSVTYTF</sequence>
<dbReference type="AlphaFoldDB" id="A0A916N8K4"/>
<keyword evidence="5" id="KW-0732">Signal</keyword>
<keyword evidence="1" id="KW-0813">Transport</keyword>
<evidence type="ECO:0000259" key="6">
    <source>
        <dbReference type="Pfam" id="PF00127"/>
    </source>
</evidence>
<dbReference type="GO" id="GO:0005507">
    <property type="term" value="F:copper ion binding"/>
    <property type="evidence" value="ECO:0007669"/>
    <property type="project" value="InterPro"/>
</dbReference>
<protein>
    <recommendedName>
        <fullName evidence="6">Blue (type 1) copper domain-containing protein</fullName>
    </recommendedName>
</protein>
<dbReference type="InterPro" id="IPR028871">
    <property type="entry name" value="BlueCu_1_BS"/>
</dbReference>
<dbReference type="Gene3D" id="2.60.40.420">
    <property type="entry name" value="Cupredoxins - blue copper proteins"/>
    <property type="match status" value="1"/>
</dbReference>
<dbReference type="CDD" id="cd04233">
    <property type="entry name" value="Auracyanin"/>
    <property type="match status" value="1"/>
</dbReference>
<dbReference type="PANTHER" id="PTHR38439">
    <property type="entry name" value="AURACYANIN-B"/>
    <property type="match status" value="1"/>
</dbReference>